<dbReference type="Gene3D" id="3.40.50.880">
    <property type="match status" value="1"/>
</dbReference>
<dbReference type="EMBL" id="UOGL01000335">
    <property type="protein sequence ID" value="VAX39490.1"/>
    <property type="molecule type" value="Genomic_DNA"/>
</dbReference>
<dbReference type="AlphaFoldDB" id="A0A3B1DW32"/>
<gene>
    <name evidence="2" type="ORF">MNBD_PLANCTO02-997</name>
</gene>
<dbReference type="InterPro" id="IPR029062">
    <property type="entry name" value="Class_I_gatase-like"/>
</dbReference>
<reference evidence="2" key="1">
    <citation type="submission" date="2018-06" db="EMBL/GenBank/DDBJ databases">
        <authorList>
            <person name="Zhirakovskaya E."/>
        </authorList>
    </citation>
    <scope>NUCLEOTIDE SEQUENCE</scope>
</reference>
<evidence type="ECO:0000313" key="2">
    <source>
        <dbReference type="EMBL" id="VAX39490.1"/>
    </source>
</evidence>
<organism evidence="2">
    <name type="scientific">hydrothermal vent metagenome</name>
    <dbReference type="NCBI Taxonomy" id="652676"/>
    <lineage>
        <taxon>unclassified sequences</taxon>
        <taxon>metagenomes</taxon>
        <taxon>ecological metagenomes</taxon>
    </lineage>
</organism>
<name>A0A3B1DW32_9ZZZZ</name>
<feature type="domain" description="ThuA-like" evidence="1">
    <location>
        <begin position="71"/>
        <end position="308"/>
    </location>
</feature>
<dbReference type="InterPro" id="IPR029010">
    <property type="entry name" value="ThuA-like"/>
</dbReference>
<accession>A0A3B1DW32</accession>
<protein>
    <recommendedName>
        <fullName evidence="1">ThuA-like domain-containing protein</fullName>
    </recommendedName>
</protein>
<dbReference type="SUPFAM" id="SSF52317">
    <property type="entry name" value="Class I glutamine amidotransferase-like"/>
    <property type="match status" value="1"/>
</dbReference>
<proteinExistence type="predicted"/>
<sequence length="361" mass="40351">MMKVHQRQVYFIINWEIIMNTRSTAFTFCLFFSFALQAMGAQPGVVYEGKEGAGVGKHIVFLAGDHEYRSEETLPALARILAKRHGFKCTVLFSVNKKTGEIDPGSSYIPGMEQLKSADLVVVFLRFQNLPKEQMQPFVDYLERGGPIVGLRTSTHAFNIPQKSPYAKYTYNWKGKEYVGGFGRQVLGETWAGHYGKNHKQSSRFQLIPAMKKHPVLRGVDNVWVQAGGYWANPIKGSKVLAMLQPLNGMKPNSPADKTKKVTPGAWVKNYTSNSGKTGRVFTTTNGASEDILNTGFRRMLLNACFWAVGLEDKIQADANIDFVGPYQPTTFKLRGYRKGVKPADLSGWETPILPNAKNKK</sequence>
<dbReference type="Pfam" id="PF06283">
    <property type="entry name" value="ThuA"/>
    <property type="match status" value="1"/>
</dbReference>
<evidence type="ECO:0000259" key="1">
    <source>
        <dbReference type="Pfam" id="PF06283"/>
    </source>
</evidence>